<evidence type="ECO:0000313" key="3">
    <source>
        <dbReference type="Proteomes" id="UP000196138"/>
    </source>
</evidence>
<dbReference type="Pfam" id="PF00583">
    <property type="entry name" value="Acetyltransf_1"/>
    <property type="match status" value="1"/>
</dbReference>
<dbReference type="InterPro" id="IPR016181">
    <property type="entry name" value="Acyl_CoA_acyltransferase"/>
</dbReference>
<dbReference type="InterPro" id="IPR000182">
    <property type="entry name" value="GNAT_dom"/>
</dbReference>
<protein>
    <submittedName>
        <fullName evidence="2">GNAT family N-acetyltransferase</fullName>
    </submittedName>
</protein>
<name>A0A1Y0ESK3_9BURK</name>
<evidence type="ECO:0000259" key="1">
    <source>
        <dbReference type="PROSITE" id="PS51186"/>
    </source>
</evidence>
<reference evidence="2 3" key="1">
    <citation type="submission" date="2017-05" db="EMBL/GenBank/DDBJ databases">
        <authorList>
            <person name="Song R."/>
            <person name="Chenine A.L."/>
            <person name="Ruprecht R.M."/>
        </authorList>
    </citation>
    <scope>NUCLEOTIDE SEQUENCE [LARGE SCALE GENOMIC DNA]</scope>
    <source>
        <strain evidence="2 3">DSM 26136</strain>
    </source>
</reference>
<feature type="domain" description="N-acetyltransferase" evidence="1">
    <location>
        <begin position="9"/>
        <end position="176"/>
    </location>
</feature>
<dbReference type="KEGG" id="cser:CCO03_02335"/>
<dbReference type="SUPFAM" id="SSF55729">
    <property type="entry name" value="Acyl-CoA N-acyltransferases (Nat)"/>
    <property type="match status" value="1"/>
</dbReference>
<proteinExistence type="predicted"/>
<dbReference type="AlphaFoldDB" id="A0A1Y0ESK3"/>
<dbReference type="PROSITE" id="PS51186">
    <property type="entry name" value="GNAT"/>
    <property type="match status" value="1"/>
</dbReference>
<organism evidence="2 3">
    <name type="scientific">Comamonas serinivorans</name>
    <dbReference type="NCBI Taxonomy" id="1082851"/>
    <lineage>
        <taxon>Bacteria</taxon>
        <taxon>Pseudomonadati</taxon>
        <taxon>Pseudomonadota</taxon>
        <taxon>Betaproteobacteria</taxon>
        <taxon>Burkholderiales</taxon>
        <taxon>Comamonadaceae</taxon>
        <taxon>Comamonas</taxon>
    </lineage>
</organism>
<keyword evidence="2" id="KW-0808">Transferase</keyword>
<dbReference type="Proteomes" id="UP000196138">
    <property type="component" value="Chromosome"/>
</dbReference>
<gene>
    <name evidence="2" type="ORF">CCO03_02335</name>
</gene>
<evidence type="ECO:0000313" key="2">
    <source>
        <dbReference type="EMBL" id="ARU06593.1"/>
    </source>
</evidence>
<sequence>MSERHRPQILAHLMRLSARDRYLRFGYQATDEQMTRYVNGLNFDRDELHGIFNRRLELVAVSHLALPLPGEAQAVLGLPGEAHGRCAEFGVSVQTELRGQRLGSRLYEHAVRSARVHGLDQLFIHALTENAAMLRIARRHGAKVERMGSEAEAYLSLPPADMNTRVQHLVEAQLAHLDYGMKANHQQWRDLLAIVQETRVELRANRHRSAA</sequence>
<dbReference type="EMBL" id="CP021455">
    <property type="protein sequence ID" value="ARU06593.1"/>
    <property type="molecule type" value="Genomic_DNA"/>
</dbReference>
<keyword evidence="3" id="KW-1185">Reference proteome</keyword>
<dbReference type="Gene3D" id="3.40.630.30">
    <property type="match status" value="1"/>
</dbReference>
<accession>A0A1Y0ESK3</accession>
<dbReference type="GO" id="GO:0016747">
    <property type="term" value="F:acyltransferase activity, transferring groups other than amino-acyl groups"/>
    <property type="evidence" value="ECO:0007669"/>
    <property type="project" value="InterPro"/>
</dbReference>